<accession>Q1K0I0</accession>
<name>Q1K0I0_DESA6</name>
<evidence type="ECO:0000313" key="1">
    <source>
        <dbReference type="EMBL" id="EAT15961.1"/>
    </source>
</evidence>
<reference evidence="1" key="1">
    <citation type="submission" date="2006-05" db="EMBL/GenBank/DDBJ databases">
        <title>Annotation of the draft genome assembly of Desulfuromonas acetoxidans DSM 684.</title>
        <authorList>
            <consortium name="US DOE Joint Genome Institute (JGI-ORNL)"/>
            <person name="Larimer F."/>
            <person name="Land M."/>
            <person name="Hauser L."/>
        </authorList>
    </citation>
    <scope>NUCLEOTIDE SEQUENCE [LARGE SCALE GENOMIC DNA]</scope>
    <source>
        <strain evidence="1">DSM 684</strain>
    </source>
</reference>
<sequence length="267" mass="28935">MTATSSRSFQRVERPQLTKKKESKMQKFNVALVGLIMLLVGLCSTASALEVSGDAYVGIYDKYLWRGFDLSGSMPVAQGGVDVSAGNFTFGYWTNLQLSTDEGEGFTSGEATETDIVIDYSRDLNDMVSISVGNIFYQLEGMDDTNEIYLAVALNTILSPSLTIYYDWDKADEDGLFYTLSCGHDIALSDALSLSLGALVSYNQSSDYSVGDYDEFHNYELSAAVDYAVTENISVGASFMFSEGISDEACDAIDSEMVSGAGVTLAF</sequence>
<dbReference type="EMBL" id="AAEW02000007">
    <property type="protein sequence ID" value="EAT15961.1"/>
    <property type="molecule type" value="Genomic_DNA"/>
</dbReference>
<dbReference type="Proteomes" id="UP000005695">
    <property type="component" value="Unassembled WGS sequence"/>
</dbReference>
<gene>
    <name evidence="1" type="ORF">Dace_2261</name>
</gene>
<protein>
    <submittedName>
        <fullName evidence="1">Uncharacterized protein</fullName>
    </submittedName>
</protein>
<reference evidence="1" key="2">
    <citation type="submission" date="2006-05" db="EMBL/GenBank/DDBJ databases">
        <title>Sequencing of the draft genome and assembly of Desulfuromonas acetoxidans DSM 684.</title>
        <authorList>
            <consortium name="US DOE Joint Genome Institute (JGI-PGF)"/>
            <person name="Copeland A."/>
            <person name="Lucas S."/>
            <person name="Lapidus A."/>
            <person name="Barry K."/>
            <person name="Detter J.C."/>
            <person name="Glavina del Rio T."/>
            <person name="Hammon N."/>
            <person name="Israni S."/>
            <person name="Dalin E."/>
            <person name="Tice H."/>
            <person name="Bruce D."/>
            <person name="Pitluck S."/>
            <person name="Richardson P."/>
        </authorList>
    </citation>
    <scope>NUCLEOTIDE SEQUENCE [LARGE SCALE GENOMIC DNA]</scope>
    <source>
        <strain evidence="1">DSM 684</strain>
    </source>
</reference>
<keyword evidence="2" id="KW-1185">Reference proteome</keyword>
<comment type="caution">
    <text evidence="1">The sequence shown here is derived from an EMBL/GenBank/DDBJ whole genome shotgun (WGS) entry which is preliminary data.</text>
</comment>
<organism evidence="1 2">
    <name type="scientific">Desulfuromonas acetoxidans (strain DSM 684 / 11070)</name>
    <dbReference type="NCBI Taxonomy" id="281689"/>
    <lineage>
        <taxon>Bacteria</taxon>
        <taxon>Pseudomonadati</taxon>
        <taxon>Thermodesulfobacteriota</taxon>
        <taxon>Desulfuromonadia</taxon>
        <taxon>Desulfuromonadales</taxon>
        <taxon>Desulfuromonadaceae</taxon>
        <taxon>Desulfuromonas</taxon>
    </lineage>
</organism>
<proteinExistence type="predicted"/>
<dbReference type="AlphaFoldDB" id="Q1K0I0"/>
<evidence type="ECO:0000313" key="2">
    <source>
        <dbReference type="Proteomes" id="UP000005695"/>
    </source>
</evidence>